<keyword evidence="1" id="KW-0813">Transport</keyword>
<reference evidence="2" key="1">
    <citation type="journal article" date="2017" name="Nature">
        <title>The sunflower genome provides insights into oil metabolism, flowering and Asterid evolution.</title>
        <authorList>
            <person name="Badouin H."/>
            <person name="Gouzy J."/>
            <person name="Grassa C.J."/>
            <person name="Murat F."/>
            <person name="Staton S.E."/>
            <person name="Cottret L."/>
            <person name="Lelandais-Briere C."/>
            <person name="Owens G.L."/>
            <person name="Carrere S."/>
            <person name="Mayjonade B."/>
            <person name="Legrand L."/>
            <person name="Gill N."/>
            <person name="Kane N.C."/>
            <person name="Bowers J.E."/>
            <person name="Hubner S."/>
            <person name="Bellec A."/>
            <person name="Berard A."/>
            <person name="Berges H."/>
            <person name="Blanchet N."/>
            <person name="Boniface M.C."/>
            <person name="Brunel D."/>
            <person name="Catrice O."/>
            <person name="Chaidir N."/>
            <person name="Claudel C."/>
            <person name="Donnadieu C."/>
            <person name="Faraut T."/>
            <person name="Fievet G."/>
            <person name="Helmstetter N."/>
            <person name="King M."/>
            <person name="Knapp S.J."/>
            <person name="Lai Z."/>
            <person name="Le Paslier M.C."/>
            <person name="Lippi Y."/>
            <person name="Lorenzon L."/>
            <person name="Mandel J.R."/>
            <person name="Marage G."/>
            <person name="Marchand G."/>
            <person name="Marquand E."/>
            <person name="Bret-Mestries E."/>
            <person name="Morien E."/>
            <person name="Nambeesan S."/>
            <person name="Nguyen T."/>
            <person name="Pegot-Espagnet P."/>
            <person name="Pouilly N."/>
            <person name="Raftis F."/>
            <person name="Sallet E."/>
            <person name="Schiex T."/>
            <person name="Thomas J."/>
            <person name="Vandecasteele C."/>
            <person name="Vares D."/>
            <person name="Vear F."/>
            <person name="Vautrin S."/>
            <person name="Crespi M."/>
            <person name="Mangin B."/>
            <person name="Burke J.M."/>
            <person name="Salse J."/>
            <person name="Munos S."/>
            <person name="Vincourt P."/>
            <person name="Rieseberg L.H."/>
            <person name="Langlade N.B."/>
        </authorList>
    </citation>
    <scope>NUCLEOTIDE SEQUENCE</scope>
    <source>
        <tissue evidence="2">Leaves</tissue>
    </source>
</reference>
<dbReference type="GO" id="GO:0015031">
    <property type="term" value="P:protein transport"/>
    <property type="evidence" value="ECO:0007669"/>
    <property type="project" value="UniProtKB-KW"/>
</dbReference>
<comment type="function">
    <text evidence="1">Component of the exocyst complex involved in the docking of exocytic vesicles with fusion sites on the plasma membrane.</text>
</comment>
<dbReference type="PANTHER" id="PTHR14146">
    <property type="entry name" value="EXOCYST COMPLEX COMPONENT 4"/>
    <property type="match status" value="1"/>
</dbReference>
<proteinExistence type="inferred from homology"/>
<keyword evidence="3" id="KW-1185">Reference proteome</keyword>
<comment type="caution">
    <text evidence="2">The sequence shown here is derived from an EMBL/GenBank/DDBJ whole genome shotgun (WGS) entry which is preliminary data.</text>
</comment>
<keyword evidence="1" id="KW-0653">Protein transport</keyword>
<reference evidence="2" key="2">
    <citation type="submission" date="2020-06" db="EMBL/GenBank/DDBJ databases">
        <title>Helianthus annuus Genome sequencing and assembly Release 2.</title>
        <authorList>
            <person name="Gouzy J."/>
            <person name="Langlade N."/>
            <person name="Munos S."/>
        </authorList>
    </citation>
    <scope>NUCLEOTIDE SEQUENCE</scope>
    <source>
        <tissue evidence="2">Leaves</tissue>
    </source>
</reference>
<name>A0A9K3HYT9_HELAN</name>
<dbReference type="Gramene" id="mRNA:HanXRQr2_Chr10g0446651">
    <property type="protein sequence ID" value="mRNA:HanXRQr2_Chr10g0446651"/>
    <property type="gene ID" value="HanXRQr2_Chr10g0446651"/>
</dbReference>
<dbReference type="Proteomes" id="UP000215914">
    <property type="component" value="Unassembled WGS sequence"/>
</dbReference>
<comment type="similarity">
    <text evidence="1">Belongs to the SEC8 family.</text>
</comment>
<dbReference type="PANTHER" id="PTHR14146:SF0">
    <property type="entry name" value="EXOCYST COMPLEX COMPONENT 4"/>
    <property type="match status" value="1"/>
</dbReference>
<dbReference type="EMBL" id="MNCJ02000325">
    <property type="protein sequence ID" value="KAF5786895.1"/>
    <property type="molecule type" value="Genomic_DNA"/>
</dbReference>
<protein>
    <recommendedName>
        <fullName evidence="1">Exocyst complex component Sec8</fullName>
    </recommendedName>
</protein>
<organism evidence="2 3">
    <name type="scientific">Helianthus annuus</name>
    <name type="common">Common sunflower</name>
    <dbReference type="NCBI Taxonomy" id="4232"/>
    <lineage>
        <taxon>Eukaryota</taxon>
        <taxon>Viridiplantae</taxon>
        <taxon>Streptophyta</taxon>
        <taxon>Embryophyta</taxon>
        <taxon>Tracheophyta</taxon>
        <taxon>Spermatophyta</taxon>
        <taxon>Magnoliopsida</taxon>
        <taxon>eudicotyledons</taxon>
        <taxon>Gunneridae</taxon>
        <taxon>Pentapetalae</taxon>
        <taxon>asterids</taxon>
        <taxon>campanulids</taxon>
        <taxon>Asterales</taxon>
        <taxon>Asteraceae</taxon>
        <taxon>Asteroideae</taxon>
        <taxon>Heliantheae alliance</taxon>
        <taxon>Heliantheae</taxon>
        <taxon>Helianthus</taxon>
    </lineage>
</organism>
<dbReference type="AlphaFoldDB" id="A0A9K3HYT9"/>
<evidence type="ECO:0000313" key="2">
    <source>
        <dbReference type="EMBL" id="KAF5786895.1"/>
    </source>
</evidence>
<evidence type="ECO:0000313" key="3">
    <source>
        <dbReference type="Proteomes" id="UP000215914"/>
    </source>
</evidence>
<dbReference type="GO" id="GO:0006612">
    <property type="term" value="P:protein targeting to membrane"/>
    <property type="evidence" value="ECO:0007669"/>
    <property type="project" value="UniProtKB-UniRule"/>
</dbReference>
<sequence>MQNKSLEDHILGQSGTSQKMALHLPFASLMLQFLARVRADLIRKGRKRKSQNVQEGYGSASALPEHGIYLAASVYQPVVQFTDRLTLMMPQKYSQLGNDGLLAFLENLVKDHFLPTMFVDYMKGMQQEISSPAAFRPRANPVTAYTPSVSNGRSDAVTPVGIVKAIDGCNGRT</sequence>
<evidence type="ECO:0000256" key="1">
    <source>
        <dbReference type="RuleBase" id="RU367079"/>
    </source>
</evidence>
<keyword evidence="1" id="KW-0268">Exocytosis</keyword>
<gene>
    <name evidence="2" type="ORF">HanXRQr2_Chr10g0446651</name>
</gene>
<accession>A0A9K3HYT9</accession>
<dbReference type="GO" id="GO:0000145">
    <property type="term" value="C:exocyst"/>
    <property type="evidence" value="ECO:0007669"/>
    <property type="project" value="UniProtKB-UniRule"/>
</dbReference>
<dbReference type="GO" id="GO:0090522">
    <property type="term" value="P:vesicle tethering involved in exocytosis"/>
    <property type="evidence" value="ECO:0007669"/>
    <property type="project" value="UniProtKB-UniRule"/>
</dbReference>
<dbReference type="InterPro" id="IPR039682">
    <property type="entry name" value="Sec8/EXOC4"/>
</dbReference>